<gene>
    <name evidence="2" type="ORF">CM83_14956</name>
</gene>
<name>A0A0A9VWX6_LYGHE</name>
<evidence type="ECO:0000256" key="1">
    <source>
        <dbReference type="SAM" id="SignalP"/>
    </source>
</evidence>
<proteinExistence type="predicted"/>
<protein>
    <submittedName>
        <fullName evidence="2">Uncharacterized protein</fullName>
    </submittedName>
</protein>
<organism evidence="2">
    <name type="scientific">Lygus hesperus</name>
    <name type="common">Western plant bug</name>
    <dbReference type="NCBI Taxonomy" id="30085"/>
    <lineage>
        <taxon>Eukaryota</taxon>
        <taxon>Metazoa</taxon>
        <taxon>Ecdysozoa</taxon>
        <taxon>Arthropoda</taxon>
        <taxon>Hexapoda</taxon>
        <taxon>Insecta</taxon>
        <taxon>Pterygota</taxon>
        <taxon>Neoptera</taxon>
        <taxon>Paraneoptera</taxon>
        <taxon>Hemiptera</taxon>
        <taxon>Heteroptera</taxon>
        <taxon>Panheteroptera</taxon>
        <taxon>Cimicomorpha</taxon>
        <taxon>Miridae</taxon>
        <taxon>Mirini</taxon>
        <taxon>Lygus</taxon>
    </lineage>
</organism>
<reference evidence="2" key="2">
    <citation type="submission" date="2014-07" db="EMBL/GenBank/DDBJ databases">
        <authorList>
            <person name="Hull J."/>
        </authorList>
    </citation>
    <scope>NUCLEOTIDE SEQUENCE</scope>
</reference>
<feature type="signal peptide" evidence="1">
    <location>
        <begin position="1"/>
        <end position="26"/>
    </location>
</feature>
<evidence type="ECO:0000313" key="2">
    <source>
        <dbReference type="EMBL" id="JAG00717.1"/>
    </source>
</evidence>
<reference evidence="2" key="1">
    <citation type="journal article" date="2014" name="PLoS ONE">
        <title>Transcriptome-Based Identification of ABC Transporters in the Western Tarnished Plant Bug Lygus hesperus.</title>
        <authorList>
            <person name="Hull J.J."/>
            <person name="Chaney K."/>
            <person name="Geib S.M."/>
            <person name="Fabrick J.A."/>
            <person name="Brent C.S."/>
            <person name="Walsh D."/>
            <person name="Lavine L.C."/>
        </authorList>
    </citation>
    <scope>NUCLEOTIDE SEQUENCE</scope>
</reference>
<feature type="non-terminal residue" evidence="2">
    <location>
        <position position="1"/>
    </location>
</feature>
<keyword evidence="1" id="KW-0732">Signal</keyword>
<sequence length="240" mass="26622">QSCDTPDMLCHRIFFVLILICGGALANSDYSADLLLSRMTEVVKESGKDWLNLPPFTYNFFSSEYQVSASRGNLISFDEFSRYNLANTTVYDLTLYLNIPVHWVGMTAEYTFNYTGDGGDCTYSQNATANEYDEPVVTVWVSVADVASGACYAELDQIQVNSINDPTLGPPVPNTCGAAYREDLDSLLSERFLFDLQYTALSFLTAVVNKALVNLNLCANLMLFQGDEDLIISKTGDVKY</sequence>
<dbReference type="AlphaFoldDB" id="A0A0A9VWX6"/>
<accession>A0A0A9VWX6</accession>
<dbReference type="EMBL" id="GBHO01042887">
    <property type="protein sequence ID" value="JAG00717.1"/>
    <property type="molecule type" value="Transcribed_RNA"/>
</dbReference>
<feature type="chain" id="PRO_5002050214" evidence="1">
    <location>
        <begin position="27"/>
        <end position="240"/>
    </location>
</feature>